<evidence type="ECO:0000313" key="2">
    <source>
        <dbReference type="Proteomes" id="UP000008815"/>
    </source>
</evidence>
<dbReference type="STRING" id="395019.BMULJ_04505"/>
<dbReference type="KEGG" id="bmu:Bmul_3998"/>
<accession>A0A0H3KM60</accession>
<dbReference type="InterPro" id="IPR018721">
    <property type="entry name" value="DUF2252"/>
</dbReference>
<gene>
    <name evidence="1" type="ordered locus">BMULJ_04505</name>
</gene>
<evidence type="ECO:0008006" key="3">
    <source>
        <dbReference type="Google" id="ProtNLM"/>
    </source>
</evidence>
<sequence length="413" mass="45091">MTRKGKKAGRSALPASDARAQVLASLRSRKMARSIHTFTRGSAERFYAWLAEHRSGAVPDGPAVWIGGDCHLGNLGPVADKTGEVAVQIRDLDQSVIGNPAHDLLRLGFSVATAARSSDLPGIITWRMIEALIAGYEQAFDPRRRNDGEGDARPAAVKIAMKAALHRSWRKLDRQTVRDAAPRIPLGKRFWPLSDDERAAIHALFESASVSPIGAALSPSARGNAKMKVLDAAYWVKGCSSLGRRRFAVMLDIDDGCADGHPPCLIDIKEAAAAKAPMYRGAQMPRDAAQRVVEGARHLSPMLGSRMCAARLDGHSVVIRELMPQDLKLEAERLSEDDAIAAARYLARVIGRAHAAQMDGATQRAWRAALRSQHAKTVDAPSWLWRSIIELMATHEEAYLEHCRRYVLGKTLG</sequence>
<evidence type="ECO:0000313" key="1">
    <source>
        <dbReference type="EMBL" id="BAG46356.1"/>
    </source>
</evidence>
<dbReference type="AlphaFoldDB" id="A0A0H3KM60"/>
<dbReference type="Pfam" id="PF10009">
    <property type="entry name" value="DUF2252"/>
    <property type="match status" value="1"/>
</dbReference>
<dbReference type="SUPFAM" id="SSF56112">
    <property type="entry name" value="Protein kinase-like (PK-like)"/>
    <property type="match status" value="1"/>
</dbReference>
<dbReference type="Proteomes" id="UP000008815">
    <property type="component" value="Chromosome 2"/>
</dbReference>
<dbReference type="PANTHER" id="PTHR39441:SF1">
    <property type="entry name" value="DUF2252 DOMAIN-CONTAINING PROTEIN"/>
    <property type="match status" value="1"/>
</dbReference>
<proteinExistence type="predicted"/>
<dbReference type="PANTHER" id="PTHR39441">
    <property type="entry name" value="DUF2252 DOMAIN-CONTAINING PROTEIN"/>
    <property type="match status" value="1"/>
</dbReference>
<protein>
    <recommendedName>
        <fullName evidence="3">DUF2252 domain-containing protein</fullName>
    </recommendedName>
</protein>
<organism evidence="1 2">
    <name type="scientific">Burkholderia multivorans (strain ATCC 17616 / 249)</name>
    <dbReference type="NCBI Taxonomy" id="395019"/>
    <lineage>
        <taxon>Bacteria</taxon>
        <taxon>Pseudomonadati</taxon>
        <taxon>Pseudomonadota</taxon>
        <taxon>Betaproteobacteria</taxon>
        <taxon>Burkholderiales</taxon>
        <taxon>Burkholderiaceae</taxon>
        <taxon>Burkholderia</taxon>
        <taxon>Burkholderia cepacia complex</taxon>
    </lineage>
</organism>
<name>A0A0H3KM60_BURM1</name>
<dbReference type="InterPro" id="IPR011009">
    <property type="entry name" value="Kinase-like_dom_sf"/>
</dbReference>
<dbReference type="RefSeq" id="WP_006413808.1">
    <property type="nucleotide sequence ID" value="NC_010086.1"/>
</dbReference>
<reference evidence="1 2" key="1">
    <citation type="submission" date="2007-04" db="EMBL/GenBank/DDBJ databases">
        <title>Complete genome sequence of Burkholderia multivorans ATCC 17616.</title>
        <authorList>
            <person name="Ohtsubo Y."/>
            <person name="Yamashita A."/>
            <person name="Kurokawa K."/>
            <person name="Takami H."/>
            <person name="Yuhara S."/>
            <person name="Nishiyama E."/>
            <person name="Endo R."/>
            <person name="Miyazaki R."/>
            <person name="Ono A."/>
            <person name="Yano K."/>
            <person name="Ito M."/>
            <person name="Sota M."/>
            <person name="Yuji N."/>
            <person name="Hattori M."/>
            <person name="Tsuda M."/>
        </authorList>
    </citation>
    <scope>NUCLEOTIDE SEQUENCE [LARGE SCALE GENOMIC DNA]</scope>
    <source>
        <strain evidence="2">ATCC 17616 / 249</strain>
    </source>
</reference>
<dbReference type="eggNOG" id="COG4320">
    <property type="taxonomic scope" value="Bacteria"/>
</dbReference>
<dbReference type="EMBL" id="AP009386">
    <property type="protein sequence ID" value="BAG46356.1"/>
    <property type="molecule type" value="Genomic_DNA"/>
</dbReference>
<dbReference type="KEGG" id="bmj:BMULJ_04505"/>
<keyword evidence="2" id="KW-1185">Reference proteome</keyword>
<dbReference type="HOGENOM" id="CLU_698041_0_0_4"/>